<accession>A0A6U3S346</accession>
<evidence type="ECO:0000313" key="1">
    <source>
        <dbReference type="EMBL" id="CAD9407496.1"/>
    </source>
</evidence>
<dbReference type="AlphaFoldDB" id="A0A6U3S346"/>
<organism evidence="2">
    <name type="scientific">Octactis speculum</name>
    <dbReference type="NCBI Taxonomy" id="3111310"/>
    <lineage>
        <taxon>Eukaryota</taxon>
        <taxon>Sar</taxon>
        <taxon>Stramenopiles</taxon>
        <taxon>Ochrophyta</taxon>
        <taxon>Dictyochophyceae</taxon>
        <taxon>Dictyochales</taxon>
        <taxon>Dictyochaceae</taxon>
        <taxon>Octactis</taxon>
    </lineage>
</organism>
<sequence>MRIVNRYTCTNPEKNVLEVTGPPEMQSLDGLASAVMEYCPELSGKIHSRTTKNVIRRFLEDHGLKALLVKISAHNTSPLTEANEGDLGRLHTEIGLLLNQKID</sequence>
<name>A0A6U3S346_9STRA</name>
<dbReference type="EMBL" id="HBGS01019662">
    <property type="protein sequence ID" value="CAD9407501.1"/>
    <property type="molecule type" value="Transcribed_RNA"/>
</dbReference>
<reference evidence="2" key="1">
    <citation type="submission" date="2021-01" db="EMBL/GenBank/DDBJ databases">
        <authorList>
            <person name="Corre E."/>
            <person name="Pelletier E."/>
            <person name="Niang G."/>
            <person name="Scheremetjew M."/>
            <person name="Finn R."/>
            <person name="Kale V."/>
            <person name="Holt S."/>
            <person name="Cochrane G."/>
            <person name="Meng A."/>
            <person name="Brown T."/>
            <person name="Cohen L."/>
        </authorList>
    </citation>
    <scope>NUCLEOTIDE SEQUENCE</scope>
    <source>
        <strain evidence="2">CCMP1381</strain>
    </source>
</reference>
<evidence type="ECO:0000313" key="2">
    <source>
        <dbReference type="EMBL" id="CAD9407501.1"/>
    </source>
</evidence>
<proteinExistence type="predicted"/>
<dbReference type="EMBL" id="HBGS01019661">
    <property type="protein sequence ID" value="CAD9407496.1"/>
    <property type="molecule type" value="Transcribed_RNA"/>
</dbReference>
<gene>
    <name evidence="1" type="ORF">DSPE1174_LOCUS10220</name>
    <name evidence="2" type="ORF">DSPE1174_LOCUS10221</name>
</gene>
<protein>
    <submittedName>
        <fullName evidence="2">Uncharacterized protein</fullName>
    </submittedName>
</protein>